<reference evidence="7 8" key="1">
    <citation type="submission" date="2018-11" db="EMBL/GenBank/DDBJ databases">
        <title>Flavobacterium sp. nov., YIM 102796 draft genome.</title>
        <authorList>
            <person name="Li G."/>
            <person name="Jiang Y."/>
        </authorList>
    </citation>
    <scope>NUCLEOTIDE SEQUENCE [LARGE SCALE GENOMIC DNA]</scope>
    <source>
        <strain evidence="7 8">YIM 102796</strain>
    </source>
</reference>
<dbReference type="OrthoDB" id="9807055at2"/>
<comment type="similarity">
    <text evidence="1">Belongs to the peptidase C40 family.</text>
</comment>
<evidence type="ECO:0000259" key="6">
    <source>
        <dbReference type="PROSITE" id="PS51935"/>
    </source>
</evidence>
<dbReference type="Gene3D" id="3.90.1720.10">
    <property type="entry name" value="endopeptidase domain like (from Nostoc punctiforme)"/>
    <property type="match status" value="1"/>
</dbReference>
<feature type="domain" description="NlpC/P60" evidence="6">
    <location>
        <begin position="79"/>
        <end position="202"/>
    </location>
</feature>
<keyword evidence="4 7" id="KW-0378">Hydrolase</keyword>
<dbReference type="PANTHER" id="PTHR47360:SF1">
    <property type="entry name" value="ENDOPEPTIDASE NLPC-RELATED"/>
    <property type="match status" value="1"/>
</dbReference>
<dbReference type="InterPro" id="IPR000064">
    <property type="entry name" value="NLP_P60_dom"/>
</dbReference>
<accession>A0A3P1ATX8</accession>
<keyword evidence="5" id="KW-0788">Thiol protease</keyword>
<dbReference type="Proteomes" id="UP000268372">
    <property type="component" value="Unassembled WGS sequence"/>
</dbReference>
<keyword evidence="2" id="KW-0645">Protease</keyword>
<dbReference type="Pfam" id="PF00877">
    <property type="entry name" value="NLPC_P60"/>
    <property type="match status" value="1"/>
</dbReference>
<dbReference type="AlphaFoldDB" id="A0A3P1ATX8"/>
<sequence length="203" mass="23393">MINKIQNRKFPVFFISKSVIICLLLLSVIGCKSKTDWRDNYNKNKNKKEIKKTTNHSKTIAKPYDLSEISKILDVSESSLKNKNLYNFIIDWYGTPYKYGGNNQNGIDCSAFTNILYKEIYQLYIPRISKDIAENVKRKYTKDLKEGDLVFFSFGNTGIVNHVGIYLQNNMFVHASTSKGVIISNLTEPYYGDYLVKCGSYKN</sequence>
<name>A0A3P1ATX8_9FLAO</name>
<organism evidence="7 8">
    <name type="scientific">Paenimyroides viscosum</name>
    <dbReference type="NCBI Taxonomy" id="2488729"/>
    <lineage>
        <taxon>Bacteria</taxon>
        <taxon>Pseudomonadati</taxon>
        <taxon>Bacteroidota</taxon>
        <taxon>Flavobacteriia</taxon>
        <taxon>Flavobacteriales</taxon>
        <taxon>Flavobacteriaceae</taxon>
        <taxon>Paenimyroides</taxon>
    </lineage>
</organism>
<dbReference type="SUPFAM" id="SSF54001">
    <property type="entry name" value="Cysteine proteinases"/>
    <property type="match status" value="1"/>
</dbReference>
<protein>
    <submittedName>
        <fullName evidence="7">Glycoside hydrolase</fullName>
    </submittedName>
</protein>
<evidence type="ECO:0000256" key="5">
    <source>
        <dbReference type="ARBA" id="ARBA00022807"/>
    </source>
</evidence>
<dbReference type="RefSeq" id="WP_124899946.1">
    <property type="nucleotide sequence ID" value="NZ_RQTJ01000027.1"/>
</dbReference>
<dbReference type="GO" id="GO:0006508">
    <property type="term" value="P:proteolysis"/>
    <property type="evidence" value="ECO:0007669"/>
    <property type="project" value="UniProtKB-KW"/>
</dbReference>
<evidence type="ECO:0000256" key="2">
    <source>
        <dbReference type="ARBA" id="ARBA00022670"/>
    </source>
</evidence>
<gene>
    <name evidence="7" type="ORF">EG242_11135</name>
</gene>
<dbReference type="EMBL" id="RQTJ01000027">
    <property type="protein sequence ID" value="RRA92367.1"/>
    <property type="molecule type" value="Genomic_DNA"/>
</dbReference>
<dbReference type="PROSITE" id="PS51935">
    <property type="entry name" value="NLPC_P60"/>
    <property type="match status" value="1"/>
</dbReference>
<evidence type="ECO:0000256" key="3">
    <source>
        <dbReference type="ARBA" id="ARBA00022729"/>
    </source>
</evidence>
<dbReference type="GO" id="GO:0008234">
    <property type="term" value="F:cysteine-type peptidase activity"/>
    <property type="evidence" value="ECO:0007669"/>
    <property type="project" value="UniProtKB-KW"/>
</dbReference>
<dbReference type="PANTHER" id="PTHR47360">
    <property type="entry name" value="MUREIN DD-ENDOPEPTIDASE MEPS/MUREIN LD-CARBOXYPEPTIDASE"/>
    <property type="match status" value="1"/>
</dbReference>
<dbReference type="InterPro" id="IPR038765">
    <property type="entry name" value="Papain-like_cys_pep_sf"/>
</dbReference>
<keyword evidence="8" id="KW-1185">Reference proteome</keyword>
<comment type="caution">
    <text evidence="7">The sequence shown here is derived from an EMBL/GenBank/DDBJ whole genome shotgun (WGS) entry which is preliminary data.</text>
</comment>
<keyword evidence="3" id="KW-0732">Signal</keyword>
<evidence type="ECO:0000256" key="1">
    <source>
        <dbReference type="ARBA" id="ARBA00007074"/>
    </source>
</evidence>
<evidence type="ECO:0000256" key="4">
    <source>
        <dbReference type="ARBA" id="ARBA00022801"/>
    </source>
</evidence>
<dbReference type="PROSITE" id="PS51257">
    <property type="entry name" value="PROKAR_LIPOPROTEIN"/>
    <property type="match status" value="1"/>
</dbReference>
<proteinExistence type="inferred from homology"/>
<dbReference type="InterPro" id="IPR052062">
    <property type="entry name" value="Murein_DD/LD_carboxypeptidase"/>
</dbReference>
<evidence type="ECO:0000313" key="7">
    <source>
        <dbReference type="EMBL" id="RRA92367.1"/>
    </source>
</evidence>
<evidence type="ECO:0000313" key="8">
    <source>
        <dbReference type="Proteomes" id="UP000268372"/>
    </source>
</evidence>